<evidence type="ECO:0000313" key="2">
    <source>
        <dbReference type="Proteomes" id="UP001198495"/>
    </source>
</evidence>
<protein>
    <submittedName>
        <fullName evidence="1">Uncharacterized protein</fullName>
    </submittedName>
</protein>
<name>A0ABS8FVI8_9FIRM</name>
<keyword evidence="2" id="KW-1185">Reference proteome</keyword>
<accession>A0ABS8FVI8</accession>
<gene>
    <name evidence="1" type="ORF">LKD28_13025</name>
</gene>
<comment type="caution">
    <text evidence="1">The sequence shown here is derived from an EMBL/GenBank/DDBJ whole genome shotgun (WGS) entry which is preliminary data.</text>
</comment>
<organism evidence="1 2">
    <name type="scientific">Coprococcus hominis</name>
    <name type="common">ex Arizal et al. 2022</name>
    <dbReference type="NCBI Taxonomy" id="2881262"/>
    <lineage>
        <taxon>Bacteria</taxon>
        <taxon>Bacillati</taxon>
        <taxon>Bacillota</taxon>
        <taxon>Clostridia</taxon>
        <taxon>Lachnospirales</taxon>
        <taxon>Lachnospiraceae</taxon>
        <taxon>Coprococcus</taxon>
    </lineage>
</organism>
<sequence length="47" mass="5465">MNYDESVFKEKANRRARRIWIIFAALLSANYGADVANHLRGTSYYIV</sequence>
<reference evidence="1 2" key="1">
    <citation type="submission" date="2021-10" db="EMBL/GenBank/DDBJ databases">
        <title>Anaerobic single-cell dispensing facilitates the cultivation of human gut bacteria.</title>
        <authorList>
            <person name="Afrizal A."/>
        </authorList>
    </citation>
    <scope>NUCLEOTIDE SEQUENCE [LARGE SCALE GENOMIC DNA]</scope>
    <source>
        <strain evidence="1 2">CLA-AA-H212</strain>
    </source>
</reference>
<proteinExistence type="predicted"/>
<dbReference type="RefSeq" id="WP_227573602.1">
    <property type="nucleotide sequence ID" value="NZ_JAJEQT010000012.1"/>
</dbReference>
<dbReference type="EMBL" id="JAJEQT010000012">
    <property type="protein sequence ID" value="MCC2219929.1"/>
    <property type="molecule type" value="Genomic_DNA"/>
</dbReference>
<dbReference type="Proteomes" id="UP001198495">
    <property type="component" value="Unassembled WGS sequence"/>
</dbReference>
<evidence type="ECO:0000313" key="1">
    <source>
        <dbReference type="EMBL" id="MCC2219929.1"/>
    </source>
</evidence>